<dbReference type="PANTHER" id="PTHR46031">
    <property type="match status" value="1"/>
</dbReference>
<evidence type="ECO:0000256" key="4">
    <source>
        <dbReference type="SAM" id="MobiDB-lite"/>
    </source>
</evidence>
<reference evidence="6 7" key="1">
    <citation type="journal article" date="2016" name="G3 (Bethesda)">
        <title>First Draft Assembly and Annotation of the Genome of a California Endemic Oak Quercus lobata Nee (Fagaceae).</title>
        <authorList>
            <person name="Sork V.L."/>
            <person name="Fitz-Gibbon S.T."/>
            <person name="Puiu D."/>
            <person name="Crepeau M."/>
            <person name="Gugger P.F."/>
            <person name="Sherman R."/>
            <person name="Stevens K."/>
            <person name="Langley C.H."/>
            <person name="Pellegrini M."/>
            <person name="Salzberg S.L."/>
        </authorList>
    </citation>
    <scope>NUCLEOTIDE SEQUENCE [LARGE SCALE GENOMIC DNA]</scope>
    <source>
        <strain evidence="6 7">cv. SW786</strain>
    </source>
</reference>
<keyword evidence="1" id="KW-0677">Repeat</keyword>
<gene>
    <name evidence="6" type="primary">LOC115969126</name>
</gene>
<name>A0A7N2RCR6_QUELO</name>
<dbReference type="FunCoup" id="A0A7N2RCR6">
    <property type="interactions" value="397"/>
</dbReference>
<keyword evidence="2 3" id="KW-0694">RNA-binding</keyword>
<evidence type="ECO:0000259" key="5">
    <source>
        <dbReference type="PROSITE" id="PS50137"/>
    </source>
</evidence>
<dbReference type="AlphaFoldDB" id="A0A7N2RCR6"/>
<feature type="region of interest" description="Disordered" evidence="4">
    <location>
        <begin position="305"/>
        <end position="334"/>
    </location>
</feature>
<dbReference type="SMART" id="SM00358">
    <property type="entry name" value="DSRM"/>
    <property type="match status" value="2"/>
</dbReference>
<dbReference type="EnsemblPlants" id="QL11p002176:mrna">
    <property type="protein sequence ID" value="QL11p002176:mrna"/>
    <property type="gene ID" value="QL11p002176"/>
</dbReference>
<dbReference type="GO" id="GO:0003723">
    <property type="term" value="F:RNA binding"/>
    <property type="evidence" value="ECO:0007669"/>
    <property type="project" value="UniProtKB-UniRule"/>
</dbReference>
<sequence length="363" mass="39490">MASSSSQPLKMVSNAFPQPQPQPQLSVQHQPQPQPQLPSQPQLRPQPPSTSARRLDPPLMYKNRLQEYTQRSAIPQPLYQTMSEGPPNARRFRSTVEVDGATYTSPNTFLHKKAAEQDVAKIALEHISKRIRDEGCPLIHEDTVFCKAILNEFALKMNLDKPTFNTVQPEGLLPVFISSTVFNGVCYTGTHGRNKKEAEQLAARAVIVSLLGNSGSGTILTEIIKSKEKLYAALHKVKSVSHATISAIPQSVEVQVASPGASSGTQVIHELKIPKPEPSTQLISAQTSSQAVNLPIEFVPAVLPEPSGLGPSSSKKRRKNKNKANKKLRSDTQFSIAEMPVAQAPMTQAPPCSVGLTNEVAHL</sequence>
<dbReference type="Gramene" id="QL11p002176:mrna">
    <property type="protein sequence ID" value="QL11p002176:mrna"/>
    <property type="gene ID" value="QL11p002176"/>
</dbReference>
<keyword evidence="7" id="KW-1185">Reference proteome</keyword>
<feature type="domain" description="DRBM" evidence="5">
    <location>
        <begin position="60"/>
        <end position="129"/>
    </location>
</feature>
<dbReference type="SUPFAM" id="SSF54768">
    <property type="entry name" value="dsRNA-binding domain-like"/>
    <property type="match status" value="2"/>
</dbReference>
<dbReference type="GeneID" id="115969126"/>
<feature type="domain" description="DRBM" evidence="5">
    <location>
        <begin position="145"/>
        <end position="212"/>
    </location>
</feature>
<dbReference type="OMA" id="EAKVEFP"/>
<reference evidence="6" key="2">
    <citation type="submission" date="2021-01" db="UniProtKB">
        <authorList>
            <consortium name="EnsemblPlants"/>
        </authorList>
    </citation>
    <scope>IDENTIFICATION</scope>
</reference>
<dbReference type="PROSITE" id="PS50137">
    <property type="entry name" value="DS_RBD"/>
    <property type="match status" value="2"/>
</dbReference>
<feature type="compositionally biased region" description="Pro residues" evidence="4">
    <location>
        <begin position="32"/>
        <end position="48"/>
    </location>
</feature>
<organism evidence="6 7">
    <name type="scientific">Quercus lobata</name>
    <name type="common">Valley oak</name>
    <dbReference type="NCBI Taxonomy" id="97700"/>
    <lineage>
        <taxon>Eukaryota</taxon>
        <taxon>Viridiplantae</taxon>
        <taxon>Streptophyta</taxon>
        <taxon>Embryophyta</taxon>
        <taxon>Tracheophyta</taxon>
        <taxon>Spermatophyta</taxon>
        <taxon>Magnoliopsida</taxon>
        <taxon>eudicotyledons</taxon>
        <taxon>Gunneridae</taxon>
        <taxon>Pentapetalae</taxon>
        <taxon>rosids</taxon>
        <taxon>fabids</taxon>
        <taxon>Fagales</taxon>
        <taxon>Fagaceae</taxon>
        <taxon>Quercus</taxon>
    </lineage>
</organism>
<accession>A0A7N2RCR6</accession>
<dbReference type="OrthoDB" id="5988181at2759"/>
<evidence type="ECO:0000313" key="6">
    <source>
        <dbReference type="EnsemblPlants" id="QL11p002176:mrna"/>
    </source>
</evidence>
<proteinExistence type="predicted"/>
<dbReference type="RefSeq" id="XP_030944557.1">
    <property type="nucleotide sequence ID" value="XM_031088697.1"/>
</dbReference>
<dbReference type="KEGG" id="qlo:115969126"/>
<dbReference type="InterPro" id="IPR014720">
    <property type="entry name" value="dsRBD_dom"/>
</dbReference>
<dbReference type="InParanoid" id="A0A7N2RCR6"/>
<dbReference type="Pfam" id="PF00035">
    <property type="entry name" value="dsrm"/>
    <property type="match status" value="2"/>
</dbReference>
<dbReference type="Proteomes" id="UP000594261">
    <property type="component" value="Chromosome 11"/>
</dbReference>
<dbReference type="PANTHER" id="PTHR46031:SF37">
    <property type="entry name" value="DRBM DOMAIN-CONTAINING PROTEIN"/>
    <property type="match status" value="1"/>
</dbReference>
<protein>
    <recommendedName>
        <fullName evidence="5">DRBM domain-containing protein</fullName>
    </recommendedName>
</protein>
<feature type="compositionally biased region" description="Basic residues" evidence="4">
    <location>
        <begin position="314"/>
        <end position="327"/>
    </location>
</feature>
<evidence type="ECO:0000256" key="3">
    <source>
        <dbReference type="PROSITE-ProRule" id="PRU00266"/>
    </source>
</evidence>
<evidence type="ECO:0000256" key="2">
    <source>
        <dbReference type="ARBA" id="ARBA00022884"/>
    </source>
</evidence>
<dbReference type="EMBL" id="LRBV02000011">
    <property type="status" value="NOT_ANNOTATED_CDS"/>
    <property type="molecule type" value="Genomic_DNA"/>
</dbReference>
<dbReference type="Gene3D" id="3.30.160.20">
    <property type="match status" value="2"/>
</dbReference>
<feature type="region of interest" description="Disordered" evidence="4">
    <location>
        <begin position="1"/>
        <end position="59"/>
    </location>
</feature>
<evidence type="ECO:0000256" key="1">
    <source>
        <dbReference type="ARBA" id="ARBA00022737"/>
    </source>
</evidence>
<evidence type="ECO:0000313" key="7">
    <source>
        <dbReference type="Proteomes" id="UP000594261"/>
    </source>
</evidence>
<dbReference type="CDD" id="cd00048">
    <property type="entry name" value="DSRM_SF"/>
    <property type="match status" value="1"/>
</dbReference>